<dbReference type="GO" id="GO:0005524">
    <property type="term" value="F:ATP binding"/>
    <property type="evidence" value="ECO:0007669"/>
    <property type="project" value="UniProtKB-KW"/>
</dbReference>
<dbReference type="InterPro" id="IPR017871">
    <property type="entry name" value="ABC_transporter-like_CS"/>
</dbReference>
<dbReference type="InterPro" id="IPR003593">
    <property type="entry name" value="AAA+_ATPase"/>
</dbReference>
<feature type="transmembrane region" description="Helical" evidence="8">
    <location>
        <begin position="1078"/>
        <end position="1095"/>
    </location>
</feature>
<protein>
    <submittedName>
        <fullName evidence="10">Uncharacterized ABC transporter ATP-binding protein/permease</fullName>
    </submittedName>
</protein>
<feature type="domain" description="ABC transporter" evidence="9">
    <location>
        <begin position="696"/>
        <end position="945"/>
    </location>
</feature>
<dbReference type="InterPro" id="IPR013525">
    <property type="entry name" value="ABC2_TM"/>
</dbReference>
<dbReference type="InterPro" id="IPR027417">
    <property type="entry name" value="P-loop_NTPase"/>
</dbReference>
<feature type="transmembrane region" description="Helical" evidence="8">
    <location>
        <begin position="1178"/>
        <end position="1202"/>
    </location>
</feature>
<keyword evidence="3 8" id="KW-0812">Transmembrane</keyword>
<evidence type="ECO:0000313" key="11">
    <source>
        <dbReference type="Proteomes" id="UP000837801"/>
    </source>
</evidence>
<feature type="transmembrane region" description="Helical" evidence="8">
    <location>
        <begin position="407"/>
        <end position="425"/>
    </location>
</feature>
<dbReference type="InterPro" id="IPR050352">
    <property type="entry name" value="ABCG_transporters"/>
</dbReference>
<evidence type="ECO:0000313" key="10">
    <source>
        <dbReference type="EMBL" id="CAH2354602.1"/>
    </source>
</evidence>
<dbReference type="PANTHER" id="PTHR48041:SF119">
    <property type="entry name" value="ROA1P"/>
    <property type="match status" value="1"/>
</dbReference>
<dbReference type="PANTHER" id="PTHR48041">
    <property type="entry name" value="ABC TRANSPORTER G FAMILY MEMBER 28"/>
    <property type="match status" value="1"/>
</dbReference>
<proteinExistence type="predicted"/>
<dbReference type="PROSITE" id="PS50893">
    <property type="entry name" value="ABC_TRANSPORTER_2"/>
    <property type="match status" value="2"/>
</dbReference>
<dbReference type="InterPro" id="IPR003439">
    <property type="entry name" value="ABC_transporter-like_ATP-bd"/>
</dbReference>
<evidence type="ECO:0000256" key="3">
    <source>
        <dbReference type="ARBA" id="ARBA00022692"/>
    </source>
</evidence>
<dbReference type="PROSITE" id="PS00211">
    <property type="entry name" value="ABC_TRANSPORTER_1"/>
    <property type="match status" value="2"/>
</dbReference>
<evidence type="ECO:0000256" key="6">
    <source>
        <dbReference type="ARBA" id="ARBA00022989"/>
    </source>
</evidence>
<name>A0A9P0VZ77_9ASCO</name>
<evidence type="ECO:0000256" key="4">
    <source>
        <dbReference type="ARBA" id="ARBA00022741"/>
    </source>
</evidence>
<evidence type="ECO:0000256" key="5">
    <source>
        <dbReference type="ARBA" id="ARBA00022840"/>
    </source>
</evidence>
<accession>A0A9P0VZ77</accession>
<feature type="transmembrane region" description="Helical" evidence="8">
    <location>
        <begin position="374"/>
        <end position="395"/>
    </location>
</feature>
<dbReference type="Pfam" id="PF01061">
    <property type="entry name" value="ABC2_membrane"/>
    <property type="match status" value="2"/>
</dbReference>
<feature type="domain" description="ABC transporter" evidence="9">
    <location>
        <begin position="19"/>
        <end position="269"/>
    </location>
</feature>
<keyword evidence="6 8" id="KW-1133">Transmembrane helix</keyword>
<keyword evidence="5 10" id="KW-0067">ATP-binding</keyword>
<feature type="transmembrane region" description="Helical" evidence="8">
    <location>
        <begin position="1040"/>
        <end position="1058"/>
    </location>
</feature>
<dbReference type="GO" id="GO:0016020">
    <property type="term" value="C:membrane"/>
    <property type="evidence" value="ECO:0007669"/>
    <property type="project" value="UniProtKB-SubCell"/>
</dbReference>
<organism evidence="10 11">
    <name type="scientific">[Candida] railenensis</name>
    <dbReference type="NCBI Taxonomy" id="45579"/>
    <lineage>
        <taxon>Eukaryota</taxon>
        <taxon>Fungi</taxon>
        <taxon>Dikarya</taxon>
        <taxon>Ascomycota</taxon>
        <taxon>Saccharomycotina</taxon>
        <taxon>Pichiomycetes</taxon>
        <taxon>Debaryomycetaceae</taxon>
        <taxon>Kurtzmaniella</taxon>
    </lineage>
</organism>
<feature type="transmembrane region" description="Helical" evidence="8">
    <location>
        <begin position="1123"/>
        <end position="1143"/>
    </location>
</feature>
<dbReference type="Proteomes" id="UP000837801">
    <property type="component" value="Unassembled WGS sequence"/>
</dbReference>
<comment type="caution">
    <text evidence="10">The sequence shown here is derived from an EMBL/GenBank/DDBJ whole genome shotgun (WGS) entry which is preliminary data.</text>
</comment>
<evidence type="ECO:0000259" key="9">
    <source>
        <dbReference type="PROSITE" id="PS50893"/>
    </source>
</evidence>
<feature type="transmembrane region" description="Helical" evidence="8">
    <location>
        <begin position="602"/>
        <end position="626"/>
    </location>
</feature>
<dbReference type="EMBL" id="CAKXYY010000017">
    <property type="protein sequence ID" value="CAH2354602.1"/>
    <property type="molecule type" value="Genomic_DNA"/>
</dbReference>
<evidence type="ECO:0000256" key="8">
    <source>
        <dbReference type="SAM" id="Phobius"/>
    </source>
</evidence>
<keyword evidence="7 8" id="KW-0472">Membrane</keyword>
<keyword evidence="4" id="KW-0547">Nucleotide-binding</keyword>
<feature type="transmembrane region" description="Helical" evidence="8">
    <location>
        <begin position="466"/>
        <end position="484"/>
    </location>
</feature>
<keyword evidence="2" id="KW-0813">Transport</keyword>
<keyword evidence="11" id="KW-1185">Reference proteome</keyword>
<feature type="transmembrane region" description="Helical" evidence="8">
    <location>
        <begin position="1149"/>
        <end position="1171"/>
    </location>
</feature>
<evidence type="ECO:0000256" key="7">
    <source>
        <dbReference type="ARBA" id="ARBA00023136"/>
    </source>
</evidence>
<feature type="transmembrane region" description="Helical" evidence="8">
    <location>
        <begin position="491"/>
        <end position="515"/>
    </location>
</feature>
<dbReference type="GO" id="GO:0016887">
    <property type="term" value="F:ATP hydrolysis activity"/>
    <property type="evidence" value="ECO:0007669"/>
    <property type="project" value="InterPro"/>
</dbReference>
<evidence type="ECO:0000256" key="2">
    <source>
        <dbReference type="ARBA" id="ARBA00022448"/>
    </source>
</evidence>
<dbReference type="Pfam" id="PF19055">
    <property type="entry name" value="ABC2_membrane_7"/>
    <property type="match status" value="1"/>
</dbReference>
<dbReference type="Gene3D" id="3.40.50.300">
    <property type="entry name" value="P-loop containing nucleotide triphosphate hydrolases"/>
    <property type="match status" value="2"/>
</dbReference>
<dbReference type="InterPro" id="IPR043926">
    <property type="entry name" value="ABCG_dom"/>
</dbReference>
<evidence type="ECO:0000256" key="1">
    <source>
        <dbReference type="ARBA" id="ARBA00004141"/>
    </source>
</evidence>
<dbReference type="Pfam" id="PF00005">
    <property type="entry name" value="ABC_tran"/>
    <property type="match status" value="2"/>
</dbReference>
<feature type="transmembrane region" description="Helical" evidence="8">
    <location>
        <begin position="1262"/>
        <end position="1283"/>
    </location>
</feature>
<dbReference type="SMART" id="SM00382">
    <property type="entry name" value="AAA"/>
    <property type="match status" value="2"/>
</dbReference>
<dbReference type="SUPFAM" id="SSF52540">
    <property type="entry name" value="P-loop containing nucleoside triphosphate hydrolases"/>
    <property type="match status" value="2"/>
</dbReference>
<dbReference type="OrthoDB" id="66620at2759"/>
<sequence length="1289" mass="143836">MISPKVLRVEPKDAIGLSVRGLTVSVSKGEGNKILNDVSLKLEPGKMMAIMGGSGSGKTTLLNTLSQRLNYTNKDLKFSGEIEYTSGPDQNQSPSFVKNAYMLQTDCFLPGLTVMETLKFQADLRMPSNTTEEEKLTLIESLLEVLELQLLKQQIVCTFASSKTNLSGGEQRRVSLAIQLLSKPSILFLDEPTTGLDTSSSLKLVHTLRKLASPEFNVTIILSIHQPRPEISVLFDKICLLTRGGRLVYYGNLIDSWAYFSSIDFLTSQDVSTRNVMEYIMDLSVKDTTSTEEKELESIERINKLVEAWKNSQAGVVFTSTSAYLKDDKTTQKRLESNLKSFSDDSKVENKNSLFREITILTKRTFILSYRDRASLLALNGGSAILAIVVGWMFYKPKEDIAGIRSLISCLYVMLEVVGFCPMFIEIERLWMIDILFFFREYKENYVTIPGFIISRRLGKFLLEDLPLPVIFATITYFMFGLRIDGSSSYYFIYLALTFLTHIISMSTALAVVALTPDFGVSATIINLYYQLQNSACGYFINAATMPVYVRWTKYITFFWYAFGALTANQFTDWMGDCEGDNCTEYSGNYQLGILGYPQNWITAPICILVAYFFMINFAVCVGLYYRNSNIKLAKTKVDRISKDEEEQVPEVIENSNATEDSDTSSWCESNNDTIDINLQGITLDVMVKDKDHPLARKSNLALLAKAPTVSKTLLNDISAHFSANTVNAIMGPSGSGKTTLLNFLSSRLSKSSKYIRQGEIKFNGNQIVSNKELSEISAYVTQHDTALIPNLTVRETLYFQARLRLSPSEHSQIPHIINSLIRRIGLSDCADNLIGSEYKKGISGGEKRRVSIAIQLLSRPKILFLDEPTSGLDSTTACSILTLLNELASESNSTIITTIHQPSEDIFLKFSNVLLLAKGGRVAFNGPSSSAEEYFENLGFKCPANINIADYFLDLVSSGLAETKEETQARVDCLVGTWHSQVEEQLKLESLKVVDSEREKTLRTIDLQKFQKVKLPVSVTFPVIASRQLLNSVRSPDVLFTRAFQTVFLAIVHALYFSPLRNTQDGVSNRLGLVQEVLNLYYVGLINNITLFPIERDIFLQEYKDGIYGPIEFSTSYLINELPMEIVPVLFLAAMLVFVVGLPRTPGMFFSMFFACFVSISCGESLGIFVNSVFDHLGLATNILSTLIIIAIFMGGTMSVYMPSFFKGINYINPMSYAVGLIANLGFEDQVFSCESGDTCELSTGDNVLEYYNLKKGLPGLFGGLIGCLIIYRAIAVATLYVKAKYRS</sequence>
<dbReference type="GO" id="GO:0140359">
    <property type="term" value="F:ABC-type transporter activity"/>
    <property type="evidence" value="ECO:0007669"/>
    <property type="project" value="InterPro"/>
</dbReference>
<comment type="subcellular location">
    <subcellularLocation>
        <location evidence="1">Membrane</location>
        <topology evidence="1">Multi-pass membrane protein</topology>
    </subcellularLocation>
</comment>
<gene>
    <name evidence="10" type="ORF">CLIB1423_17S02828</name>
</gene>
<reference evidence="10" key="1">
    <citation type="submission" date="2022-03" db="EMBL/GenBank/DDBJ databases">
        <authorList>
            <person name="Legras J.-L."/>
            <person name="Devillers H."/>
            <person name="Grondin C."/>
        </authorList>
    </citation>
    <scope>NUCLEOTIDE SEQUENCE</scope>
    <source>
        <strain evidence="10">CLIB 1423</strain>
    </source>
</reference>